<dbReference type="GO" id="GO:0005524">
    <property type="term" value="F:ATP binding"/>
    <property type="evidence" value="ECO:0007669"/>
    <property type="project" value="UniProtKB-KW"/>
</dbReference>
<dbReference type="Gene3D" id="3.40.50.300">
    <property type="entry name" value="P-loop containing nucleotide triphosphate hydrolases"/>
    <property type="match status" value="3"/>
</dbReference>
<reference evidence="6" key="2">
    <citation type="submission" date="2015-06" db="UniProtKB">
        <authorList>
            <consortium name="EnsemblPlants"/>
        </authorList>
    </citation>
    <scope>IDENTIFICATION</scope>
    <source>
        <strain evidence="6">DM1-3 516 R44</strain>
    </source>
</reference>
<evidence type="ECO:0000313" key="6">
    <source>
        <dbReference type="EnsemblPlants" id="PGSC0003DMT400093701"/>
    </source>
</evidence>
<dbReference type="HOGENOM" id="CLU_032616_4_0_1"/>
<proteinExistence type="inferred from homology"/>
<keyword evidence="7" id="KW-1185">Reference proteome</keyword>
<dbReference type="Proteomes" id="UP000011115">
    <property type="component" value="Unassembled WGS sequence"/>
</dbReference>
<reference evidence="7" key="1">
    <citation type="journal article" date="2011" name="Nature">
        <title>Genome sequence and analysis of the tuber crop potato.</title>
        <authorList>
            <consortium name="The Potato Genome Sequencing Consortium"/>
        </authorList>
    </citation>
    <scope>NUCLEOTIDE SEQUENCE [LARGE SCALE GENOMIC DNA]</scope>
    <source>
        <strain evidence="7">cv. DM1-3 516 R44</strain>
    </source>
</reference>
<dbReference type="eggNOG" id="KOG1384">
    <property type="taxonomic scope" value="Eukaryota"/>
</dbReference>
<keyword evidence="5" id="KW-0067">ATP-binding</keyword>
<name>M1DSI3_SOLTU</name>
<evidence type="ECO:0000256" key="2">
    <source>
        <dbReference type="ARBA" id="ARBA00022679"/>
    </source>
</evidence>
<dbReference type="PANTHER" id="PTHR11088:SF73">
    <property type="entry name" value="PHOSPHORIBULOKINASE_URIDINE KINASE DOMAIN-CONTAINING PROTEIN"/>
    <property type="match status" value="1"/>
</dbReference>
<dbReference type="GO" id="GO:0052381">
    <property type="term" value="F:tRNA dimethylallyltransferase activity"/>
    <property type="evidence" value="ECO:0000318"/>
    <property type="project" value="GO_Central"/>
</dbReference>
<dbReference type="GO" id="GO:0006400">
    <property type="term" value="P:tRNA modification"/>
    <property type="evidence" value="ECO:0000318"/>
    <property type="project" value="GO_Central"/>
</dbReference>
<dbReference type="EnsemblPlants" id="PGSC0003DMT400093701">
    <property type="protein sequence ID" value="PGSC0003DMT400093701"/>
    <property type="gene ID" value="PGSC0003DMG400043272"/>
</dbReference>
<dbReference type="PANTHER" id="PTHR11088">
    <property type="entry name" value="TRNA DIMETHYLALLYLTRANSFERASE"/>
    <property type="match status" value="1"/>
</dbReference>
<dbReference type="InterPro" id="IPR039657">
    <property type="entry name" value="Dimethylallyltransferase"/>
</dbReference>
<keyword evidence="3" id="KW-0203">Cytokinin biosynthesis</keyword>
<accession>M1DSI3</accession>
<dbReference type="PaxDb" id="4113-PGSC0003DMT400093701"/>
<keyword evidence="2" id="KW-0808">Transferase</keyword>
<dbReference type="GO" id="GO:0005739">
    <property type="term" value="C:mitochondrion"/>
    <property type="evidence" value="ECO:0000318"/>
    <property type="project" value="GO_Central"/>
</dbReference>
<keyword evidence="4" id="KW-0547">Nucleotide-binding</keyword>
<evidence type="ECO:0000256" key="3">
    <source>
        <dbReference type="ARBA" id="ARBA00022712"/>
    </source>
</evidence>
<dbReference type="InterPro" id="IPR027417">
    <property type="entry name" value="P-loop_NTPase"/>
</dbReference>
<evidence type="ECO:0000256" key="5">
    <source>
        <dbReference type="ARBA" id="ARBA00022840"/>
    </source>
</evidence>
<protein>
    <submittedName>
        <fullName evidence="6">Cytokinin biosynthetic isopentenyltransferase</fullName>
    </submittedName>
</protein>
<evidence type="ECO:0000256" key="4">
    <source>
        <dbReference type="ARBA" id="ARBA00022741"/>
    </source>
</evidence>
<dbReference type="OMA" id="CGIPHHM"/>
<dbReference type="GO" id="GO:0009691">
    <property type="term" value="P:cytokinin biosynthetic process"/>
    <property type="evidence" value="ECO:0000318"/>
    <property type="project" value="GO_Central"/>
</dbReference>
<sequence length="249" mass="29061">MGATGTEKSRLSVDLATHFRGEIFNSDKMQVFKGLKIVTNKNTQAEKQGVRHYFLVIVGGSNSYIEKFVEDHAFLFKYKYDRCFIWIDIEQSILNRRVYTRVDEMVNADADYTKGIRRSIGVREMAKYLREEKNIDGDDESKKMILPASISSIKRLVDEVRQIFIPDADYTKGIRRSIGVRDMDKYLREEKNIDGDDESKKMIFQASISSIKRNTRILICNQLDKIQRLINGKMWPVHHIIATDIFKEY</sequence>
<organism evidence="6 7">
    <name type="scientific">Solanum tuberosum</name>
    <name type="common">Potato</name>
    <dbReference type="NCBI Taxonomy" id="4113"/>
    <lineage>
        <taxon>Eukaryota</taxon>
        <taxon>Viridiplantae</taxon>
        <taxon>Streptophyta</taxon>
        <taxon>Embryophyta</taxon>
        <taxon>Tracheophyta</taxon>
        <taxon>Spermatophyta</taxon>
        <taxon>Magnoliopsida</taxon>
        <taxon>eudicotyledons</taxon>
        <taxon>Gunneridae</taxon>
        <taxon>Pentapetalae</taxon>
        <taxon>asterids</taxon>
        <taxon>lamiids</taxon>
        <taxon>Solanales</taxon>
        <taxon>Solanaceae</taxon>
        <taxon>Solanoideae</taxon>
        <taxon>Solaneae</taxon>
        <taxon>Solanum</taxon>
    </lineage>
</organism>
<dbReference type="AlphaFoldDB" id="M1DSI3"/>
<dbReference type="Gramene" id="PGSC0003DMT400093701">
    <property type="protein sequence ID" value="PGSC0003DMT400093701"/>
    <property type="gene ID" value="PGSC0003DMG400043272"/>
</dbReference>
<dbReference type="InParanoid" id="M1DSI3"/>
<comment type="similarity">
    <text evidence="1">Belongs to the IPP transferase family.</text>
</comment>
<evidence type="ECO:0000256" key="1">
    <source>
        <dbReference type="ARBA" id="ARBA00005842"/>
    </source>
</evidence>
<evidence type="ECO:0000313" key="7">
    <source>
        <dbReference type="Proteomes" id="UP000011115"/>
    </source>
</evidence>
<dbReference type="Gene3D" id="1.10.287.890">
    <property type="entry name" value="Crystal structure of tRNA isopentenylpyrophosphate transferase (bh2366) domain"/>
    <property type="match status" value="2"/>
</dbReference>